<organism evidence="2 3">
    <name type="scientific">Acuticoccus sediminis</name>
    <dbReference type="NCBI Taxonomy" id="2184697"/>
    <lineage>
        <taxon>Bacteria</taxon>
        <taxon>Pseudomonadati</taxon>
        <taxon>Pseudomonadota</taxon>
        <taxon>Alphaproteobacteria</taxon>
        <taxon>Hyphomicrobiales</taxon>
        <taxon>Amorphaceae</taxon>
        <taxon>Acuticoccus</taxon>
    </lineage>
</organism>
<feature type="domain" description="Calcineurin-like phosphoesterase" evidence="1">
    <location>
        <begin position="85"/>
        <end position="178"/>
    </location>
</feature>
<evidence type="ECO:0000259" key="1">
    <source>
        <dbReference type="Pfam" id="PF00149"/>
    </source>
</evidence>
<dbReference type="GO" id="GO:0016874">
    <property type="term" value="F:ligase activity"/>
    <property type="evidence" value="ECO:0007669"/>
    <property type="project" value="UniProtKB-KW"/>
</dbReference>
<keyword evidence="3" id="KW-1185">Reference proteome</keyword>
<dbReference type="PANTHER" id="PTHR39323">
    <property type="entry name" value="BLR1149 PROTEIN"/>
    <property type="match status" value="1"/>
</dbReference>
<evidence type="ECO:0000313" key="2">
    <source>
        <dbReference type="EMBL" id="RAI03425.1"/>
    </source>
</evidence>
<dbReference type="EMBL" id="QHHQ01000001">
    <property type="protein sequence ID" value="RAI03425.1"/>
    <property type="molecule type" value="Genomic_DNA"/>
</dbReference>
<dbReference type="SUPFAM" id="SSF56300">
    <property type="entry name" value="Metallo-dependent phosphatases"/>
    <property type="match status" value="1"/>
</dbReference>
<proteinExistence type="predicted"/>
<dbReference type="GO" id="GO:0016787">
    <property type="term" value="F:hydrolase activity"/>
    <property type="evidence" value="ECO:0007669"/>
    <property type="project" value="InterPro"/>
</dbReference>
<comment type="caution">
    <text evidence="2">The sequence shown here is derived from an EMBL/GenBank/DDBJ whole genome shotgun (WGS) entry which is preliminary data.</text>
</comment>
<sequence length="280" mass="30346">MRRRARWTAPLTPCQPIRRTWRRVAEGNEMDTPFGMAAMSAFTFPGPKLPRPAEGAPVALGRATLAGMDVLLDPTGALYWPAEDLLVVSDLHLETGSSYARTGQMLPPYDTAITLAALAEAVRRHRPSRVLSLGDTFHDPFGAERLAGPARDMLASLMDIAEFIWITGNHEKDGAAALGGSVHEAITIAGTTFRHIPSAEPAEEREVAGHLHPAARISLKGRTLKRRCFVGCARRLVMPAMGCLTGGLPVSDPVFASLWPTTRPELHLMGRNRVYALGNS</sequence>
<keyword evidence="2" id="KW-0255">Endonuclease</keyword>
<dbReference type="AlphaFoldDB" id="A0A8B2NZ33"/>
<evidence type="ECO:0000313" key="3">
    <source>
        <dbReference type="Proteomes" id="UP000249590"/>
    </source>
</evidence>
<keyword evidence="2" id="KW-0436">Ligase</keyword>
<keyword evidence="2" id="KW-0540">Nuclease</keyword>
<dbReference type="InterPro" id="IPR029052">
    <property type="entry name" value="Metallo-depent_PP-like"/>
</dbReference>
<dbReference type="Proteomes" id="UP000249590">
    <property type="component" value="Unassembled WGS sequence"/>
</dbReference>
<dbReference type="InterPro" id="IPR004843">
    <property type="entry name" value="Calcineurin-like_PHP"/>
</dbReference>
<dbReference type="Pfam" id="PF00149">
    <property type="entry name" value="Metallophos"/>
    <property type="match status" value="1"/>
</dbReference>
<reference evidence="2 3" key="1">
    <citation type="submission" date="2018-05" db="EMBL/GenBank/DDBJ databases">
        <title>Acuticoccus sediminis sp. nov., isolated from deep-sea sediment of Indian Ocean.</title>
        <authorList>
            <person name="Liu X."/>
            <person name="Lai Q."/>
            <person name="Du Y."/>
            <person name="Sun F."/>
            <person name="Zhang X."/>
            <person name="Wang S."/>
            <person name="Shao Z."/>
        </authorList>
    </citation>
    <scope>NUCLEOTIDE SEQUENCE [LARGE SCALE GENOMIC DNA]</scope>
    <source>
        <strain evidence="2 3">PTG4-2</strain>
    </source>
</reference>
<dbReference type="PANTHER" id="PTHR39323:SF1">
    <property type="entry name" value="BLR1149 PROTEIN"/>
    <property type="match status" value="1"/>
</dbReference>
<keyword evidence="2" id="KW-0378">Hydrolase</keyword>
<name>A0A8B2NZ33_9HYPH</name>
<gene>
    <name evidence="2" type="primary">pdeM</name>
    <name evidence="2" type="ORF">DLJ53_02630</name>
</gene>
<protein>
    <submittedName>
        <fullName evidence="2">Ligase-associated DNA damage response endonuclease PdeM</fullName>
    </submittedName>
</protein>
<dbReference type="Gene3D" id="3.60.21.10">
    <property type="match status" value="1"/>
</dbReference>
<dbReference type="GO" id="GO:0004519">
    <property type="term" value="F:endonuclease activity"/>
    <property type="evidence" value="ECO:0007669"/>
    <property type="project" value="UniProtKB-KW"/>
</dbReference>
<dbReference type="InterPro" id="IPR026336">
    <property type="entry name" value="PdeM-like"/>
</dbReference>
<accession>A0A8B2NZ33</accession>
<dbReference type="NCBIfam" id="TIGR04123">
    <property type="entry name" value="P_estr_lig_assc"/>
    <property type="match status" value="1"/>
</dbReference>